<dbReference type="Pfam" id="PF00512">
    <property type="entry name" value="HisKA"/>
    <property type="match status" value="1"/>
</dbReference>
<keyword evidence="13" id="KW-0902">Two-component regulatory system</keyword>
<dbReference type="SUPFAM" id="SSF47384">
    <property type="entry name" value="Homodimeric domain of signal transducing histidine kinase"/>
    <property type="match status" value="1"/>
</dbReference>
<dbReference type="GO" id="GO:0005886">
    <property type="term" value="C:plasma membrane"/>
    <property type="evidence" value="ECO:0007669"/>
    <property type="project" value="UniProtKB-SubCell"/>
</dbReference>
<gene>
    <name evidence="19" type="ORF">Xsto_02752</name>
</gene>
<evidence type="ECO:0000313" key="20">
    <source>
        <dbReference type="Proteomes" id="UP000222366"/>
    </source>
</evidence>
<keyword evidence="11" id="KW-0067">ATP-binding</keyword>
<evidence type="ECO:0000256" key="15">
    <source>
        <dbReference type="ARBA" id="ARBA00041011"/>
    </source>
</evidence>
<dbReference type="PROSITE" id="PS50109">
    <property type="entry name" value="HIS_KIN"/>
    <property type="match status" value="1"/>
</dbReference>
<dbReference type="EMBL" id="NJAJ01000025">
    <property type="protein sequence ID" value="PHM64735.1"/>
    <property type="molecule type" value="Genomic_DNA"/>
</dbReference>
<evidence type="ECO:0000256" key="9">
    <source>
        <dbReference type="ARBA" id="ARBA00022741"/>
    </source>
</evidence>
<sequence length="336" mass="37271">MKKFRLSLHHKLSRALVWALAMPLSSLMISYLSATMLARREGISFIAVFPYILISTLLSVLLVAAMCWFYLQAQRRPLAAIQQAIIRTGKGKIIAPLPESGTSGTRSVIRAFNQMSVALKSLENDRAIFIAGLSHDLRTPLTRIRLAMELIDGKNDFLCESVNHDIEECNAIISQFIDYQRAGQDTAKIRCELNQLIEEVMRAEKAAIADNLSVIPVFIMADPLSVKRVLANMLTNAQRYGNGWIGISSGKTEKFGWFQVEDDGAGITKEDIDILFQPFRQGKAHSMNNRHNHSGVGLGLAIISRIIDMHDGYLDVGRSERGGVSIRAYIPLAADS</sequence>
<dbReference type="GO" id="GO:0000155">
    <property type="term" value="F:phosphorelay sensor kinase activity"/>
    <property type="evidence" value="ECO:0007669"/>
    <property type="project" value="InterPro"/>
</dbReference>
<evidence type="ECO:0000256" key="16">
    <source>
        <dbReference type="SAM" id="Phobius"/>
    </source>
</evidence>
<keyword evidence="4" id="KW-1003">Cell membrane</keyword>
<evidence type="ECO:0000256" key="14">
    <source>
        <dbReference type="ARBA" id="ARBA00023136"/>
    </source>
</evidence>
<keyword evidence="5" id="KW-0997">Cell inner membrane</keyword>
<dbReference type="PROSITE" id="PS50885">
    <property type="entry name" value="HAMP"/>
    <property type="match status" value="1"/>
</dbReference>
<evidence type="ECO:0000256" key="3">
    <source>
        <dbReference type="ARBA" id="ARBA00012438"/>
    </source>
</evidence>
<dbReference type="InterPro" id="IPR005467">
    <property type="entry name" value="His_kinase_dom"/>
</dbReference>
<evidence type="ECO:0000256" key="6">
    <source>
        <dbReference type="ARBA" id="ARBA00022553"/>
    </source>
</evidence>
<keyword evidence="6" id="KW-0597">Phosphoprotein</keyword>
<evidence type="ECO:0000256" key="12">
    <source>
        <dbReference type="ARBA" id="ARBA00022989"/>
    </source>
</evidence>
<comment type="subcellular location">
    <subcellularLocation>
        <location evidence="2">Cell inner membrane</location>
        <topology evidence="2">Multi-pass membrane protein</topology>
    </subcellularLocation>
</comment>
<dbReference type="InterPro" id="IPR003660">
    <property type="entry name" value="HAMP_dom"/>
</dbReference>
<keyword evidence="10 19" id="KW-0418">Kinase</keyword>
<dbReference type="EC" id="2.7.13.3" evidence="3"/>
<evidence type="ECO:0000259" key="18">
    <source>
        <dbReference type="PROSITE" id="PS50885"/>
    </source>
</evidence>
<feature type="domain" description="HAMP" evidence="18">
    <location>
        <begin position="72"/>
        <end position="124"/>
    </location>
</feature>
<dbReference type="CDD" id="cd00082">
    <property type="entry name" value="HisKA"/>
    <property type="match status" value="1"/>
</dbReference>
<evidence type="ECO:0000256" key="2">
    <source>
        <dbReference type="ARBA" id="ARBA00004429"/>
    </source>
</evidence>
<evidence type="ECO:0000256" key="13">
    <source>
        <dbReference type="ARBA" id="ARBA00023012"/>
    </source>
</evidence>
<keyword evidence="14 16" id="KW-0472">Membrane</keyword>
<accession>A0A2D0KN57</accession>
<dbReference type="Pfam" id="PF02518">
    <property type="entry name" value="HATPase_c"/>
    <property type="match status" value="1"/>
</dbReference>
<dbReference type="InterPro" id="IPR036890">
    <property type="entry name" value="HATPase_C_sf"/>
</dbReference>
<feature type="transmembrane region" description="Helical" evidence="16">
    <location>
        <begin position="12"/>
        <end position="33"/>
    </location>
</feature>
<comment type="catalytic activity">
    <reaction evidence="1">
        <text>ATP + protein L-histidine = ADP + protein N-phospho-L-histidine.</text>
        <dbReference type="EC" id="2.7.13.3"/>
    </reaction>
</comment>
<dbReference type="Proteomes" id="UP000222366">
    <property type="component" value="Unassembled WGS sequence"/>
</dbReference>
<dbReference type="SUPFAM" id="SSF55874">
    <property type="entry name" value="ATPase domain of HSP90 chaperone/DNA topoisomerase II/histidine kinase"/>
    <property type="match status" value="1"/>
</dbReference>
<feature type="transmembrane region" description="Helical" evidence="16">
    <location>
        <begin position="45"/>
        <end position="71"/>
    </location>
</feature>
<protein>
    <recommendedName>
        <fullName evidence="15">Sensor histidine kinase EnvZ</fullName>
        <ecNumber evidence="3">2.7.13.3</ecNumber>
    </recommendedName>
</protein>
<keyword evidence="20" id="KW-1185">Reference proteome</keyword>
<evidence type="ECO:0000259" key="17">
    <source>
        <dbReference type="PROSITE" id="PS50109"/>
    </source>
</evidence>
<dbReference type="PANTHER" id="PTHR44936:SF5">
    <property type="entry name" value="SENSOR HISTIDINE KINASE ENVZ"/>
    <property type="match status" value="1"/>
</dbReference>
<dbReference type="InterPro" id="IPR004358">
    <property type="entry name" value="Sig_transdc_His_kin-like_C"/>
</dbReference>
<evidence type="ECO:0000256" key="11">
    <source>
        <dbReference type="ARBA" id="ARBA00022840"/>
    </source>
</evidence>
<organism evidence="19 20">
    <name type="scientific">Xenorhabdus stockiae</name>
    <dbReference type="NCBI Taxonomy" id="351614"/>
    <lineage>
        <taxon>Bacteria</taxon>
        <taxon>Pseudomonadati</taxon>
        <taxon>Pseudomonadota</taxon>
        <taxon>Gammaproteobacteria</taxon>
        <taxon>Enterobacterales</taxon>
        <taxon>Morganellaceae</taxon>
        <taxon>Xenorhabdus</taxon>
    </lineage>
</organism>
<evidence type="ECO:0000256" key="5">
    <source>
        <dbReference type="ARBA" id="ARBA00022519"/>
    </source>
</evidence>
<evidence type="ECO:0000256" key="10">
    <source>
        <dbReference type="ARBA" id="ARBA00022777"/>
    </source>
</evidence>
<dbReference type="SMART" id="SM00387">
    <property type="entry name" value="HATPase_c"/>
    <property type="match status" value="1"/>
</dbReference>
<keyword evidence="8 16" id="KW-0812">Transmembrane</keyword>
<proteinExistence type="predicted"/>
<keyword evidence="12 16" id="KW-1133">Transmembrane helix</keyword>
<dbReference type="AlphaFoldDB" id="A0A2D0KN57"/>
<evidence type="ECO:0000256" key="8">
    <source>
        <dbReference type="ARBA" id="ARBA00022692"/>
    </source>
</evidence>
<dbReference type="InterPro" id="IPR036097">
    <property type="entry name" value="HisK_dim/P_sf"/>
</dbReference>
<dbReference type="Gene3D" id="3.30.565.10">
    <property type="entry name" value="Histidine kinase-like ATPase, C-terminal domain"/>
    <property type="match status" value="1"/>
</dbReference>
<dbReference type="Gene3D" id="1.10.287.130">
    <property type="match status" value="1"/>
</dbReference>
<dbReference type="InterPro" id="IPR050980">
    <property type="entry name" value="2C_sensor_his_kinase"/>
</dbReference>
<dbReference type="InterPro" id="IPR003594">
    <property type="entry name" value="HATPase_dom"/>
</dbReference>
<evidence type="ECO:0000256" key="4">
    <source>
        <dbReference type="ARBA" id="ARBA00022475"/>
    </source>
</evidence>
<dbReference type="SMART" id="SM00388">
    <property type="entry name" value="HisKA"/>
    <property type="match status" value="1"/>
</dbReference>
<dbReference type="GO" id="GO:0005524">
    <property type="term" value="F:ATP binding"/>
    <property type="evidence" value="ECO:0007669"/>
    <property type="project" value="UniProtKB-KW"/>
</dbReference>
<dbReference type="InterPro" id="IPR003661">
    <property type="entry name" value="HisK_dim/P_dom"/>
</dbReference>
<dbReference type="RefSeq" id="WP_099125386.1">
    <property type="nucleotide sequence ID" value="NZ_CAWNRH010000099.1"/>
</dbReference>
<dbReference type="PANTHER" id="PTHR44936">
    <property type="entry name" value="SENSOR PROTEIN CREC"/>
    <property type="match status" value="1"/>
</dbReference>
<feature type="domain" description="Histidine kinase" evidence="17">
    <location>
        <begin position="132"/>
        <end position="334"/>
    </location>
</feature>
<evidence type="ECO:0000256" key="1">
    <source>
        <dbReference type="ARBA" id="ARBA00000085"/>
    </source>
</evidence>
<keyword evidence="7" id="KW-0808">Transferase</keyword>
<keyword evidence="9" id="KW-0547">Nucleotide-binding</keyword>
<evidence type="ECO:0000256" key="7">
    <source>
        <dbReference type="ARBA" id="ARBA00022679"/>
    </source>
</evidence>
<comment type="caution">
    <text evidence="19">The sequence shown here is derived from an EMBL/GenBank/DDBJ whole genome shotgun (WGS) entry which is preliminary data.</text>
</comment>
<dbReference type="PRINTS" id="PR00344">
    <property type="entry name" value="BCTRLSENSOR"/>
</dbReference>
<reference evidence="19 20" key="1">
    <citation type="journal article" date="2017" name="Nat. Microbiol.">
        <title>Natural product diversity associated with the nematode symbionts Photorhabdus and Xenorhabdus.</title>
        <authorList>
            <person name="Tobias N.J."/>
            <person name="Wolff H."/>
            <person name="Djahanschiri B."/>
            <person name="Grundmann F."/>
            <person name="Kronenwerth M."/>
            <person name="Shi Y.M."/>
            <person name="Simonyi S."/>
            <person name="Grun P."/>
            <person name="Shapiro-Ilan D."/>
            <person name="Pidot S.J."/>
            <person name="Stinear T.P."/>
            <person name="Ebersberger I."/>
            <person name="Bode H.B."/>
        </authorList>
    </citation>
    <scope>NUCLEOTIDE SEQUENCE [LARGE SCALE GENOMIC DNA]</scope>
    <source>
        <strain evidence="19 20">DSM 17904</strain>
    </source>
</reference>
<dbReference type="FunFam" id="1.10.287.130:FF:000006">
    <property type="entry name" value="Osmolarity two-component histidine kinase EnvZ"/>
    <property type="match status" value="1"/>
</dbReference>
<name>A0A2D0KN57_9GAMM</name>
<evidence type="ECO:0000313" key="19">
    <source>
        <dbReference type="EMBL" id="PHM64735.1"/>
    </source>
</evidence>